<dbReference type="Proteomes" id="UP001223144">
    <property type="component" value="Unassembled WGS sequence"/>
</dbReference>
<feature type="region of interest" description="Disordered" evidence="1">
    <location>
        <begin position="1"/>
        <end position="27"/>
    </location>
</feature>
<reference evidence="3 4" key="1">
    <citation type="submission" date="2023-04" db="EMBL/GenBank/DDBJ databases">
        <title>Streptomyces chengmaiensis sp. nov. isolated from the stem of mangrove plant in Hainan.</title>
        <authorList>
            <person name="Huang X."/>
            <person name="Zhou S."/>
            <person name="Chu X."/>
            <person name="Xie Y."/>
            <person name="Lin Y."/>
        </authorList>
    </citation>
    <scope>NUCLEOTIDE SEQUENCE [LARGE SCALE GENOMIC DNA]</scope>
    <source>
        <strain evidence="3 4">HNM0663</strain>
    </source>
</reference>
<feature type="compositionally biased region" description="Low complexity" evidence="1">
    <location>
        <begin position="1"/>
        <end position="15"/>
    </location>
</feature>
<keyword evidence="2" id="KW-0812">Transmembrane</keyword>
<keyword evidence="4" id="KW-1185">Reference proteome</keyword>
<accession>A0ABT6HVJ9</accession>
<evidence type="ECO:0000313" key="3">
    <source>
        <dbReference type="EMBL" id="MDH2392743.1"/>
    </source>
</evidence>
<keyword evidence="2" id="KW-0472">Membrane</keyword>
<dbReference type="EMBL" id="JARWBG010000047">
    <property type="protein sequence ID" value="MDH2392743.1"/>
    <property type="molecule type" value="Genomic_DNA"/>
</dbReference>
<comment type="caution">
    <text evidence="3">The sequence shown here is derived from an EMBL/GenBank/DDBJ whole genome shotgun (WGS) entry which is preliminary data.</text>
</comment>
<gene>
    <name evidence="3" type="ORF">QCN29_28975</name>
</gene>
<dbReference type="RefSeq" id="WP_279931879.1">
    <property type="nucleotide sequence ID" value="NZ_JARWBG010000047.1"/>
</dbReference>
<keyword evidence="2" id="KW-1133">Transmembrane helix</keyword>
<evidence type="ECO:0000313" key="4">
    <source>
        <dbReference type="Proteomes" id="UP001223144"/>
    </source>
</evidence>
<protein>
    <submittedName>
        <fullName evidence="3">Uncharacterized protein</fullName>
    </submittedName>
</protein>
<feature type="transmembrane region" description="Helical" evidence="2">
    <location>
        <begin position="31"/>
        <end position="52"/>
    </location>
</feature>
<evidence type="ECO:0000256" key="2">
    <source>
        <dbReference type="SAM" id="Phobius"/>
    </source>
</evidence>
<name>A0ABT6HVJ9_9ACTN</name>
<proteinExistence type="predicted"/>
<evidence type="ECO:0000256" key="1">
    <source>
        <dbReference type="SAM" id="MobiDB-lite"/>
    </source>
</evidence>
<sequence>MKNLANAASTSNAHTTGKKPSRRSGDAGGTVATLTFIALLAVAAGLLGYMVAIR</sequence>
<organism evidence="3 4">
    <name type="scientific">Streptomyces chengmaiensis</name>
    <dbReference type="NCBI Taxonomy" id="3040919"/>
    <lineage>
        <taxon>Bacteria</taxon>
        <taxon>Bacillati</taxon>
        <taxon>Actinomycetota</taxon>
        <taxon>Actinomycetes</taxon>
        <taxon>Kitasatosporales</taxon>
        <taxon>Streptomycetaceae</taxon>
        <taxon>Streptomyces</taxon>
    </lineage>
</organism>